<dbReference type="Proteomes" id="UP001558613">
    <property type="component" value="Unassembled WGS sequence"/>
</dbReference>
<proteinExistence type="predicted"/>
<evidence type="ECO:0000313" key="3">
    <source>
        <dbReference type="Proteomes" id="UP001558613"/>
    </source>
</evidence>
<feature type="region of interest" description="Disordered" evidence="1">
    <location>
        <begin position="95"/>
        <end position="114"/>
    </location>
</feature>
<sequence>MRYGLKLSSITVRICALKNATYSVVFVRSERESLFLSHSSSSVDGNNVQKERRSSRAGISGLNYMMKRKRKKRLASYHWLLEISVHFYSALEEMASREDVPSNNKHDDIKCHSL</sequence>
<comment type="caution">
    <text evidence="2">The sequence shown here is derived from an EMBL/GenBank/DDBJ whole genome shotgun (WGS) entry which is preliminary data.</text>
</comment>
<evidence type="ECO:0000256" key="1">
    <source>
        <dbReference type="SAM" id="MobiDB-lite"/>
    </source>
</evidence>
<gene>
    <name evidence="2" type="ORF">QQF64_028119</name>
</gene>
<accession>A0ABR3N613</accession>
<organism evidence="2 3">
    <name type="scientific">Cirrhinus molitorella</name>
    <name type="common">mud carp</name>
    <dbReference type="NCBI Taxonomy" id="172907"/>
    <lineage>
        <taxon>Eukaryota</taxon>
        <taxon>Metazoa</taxon>
        <taxon>Chordata</taxon>
        <taxon>Craniata</taxon>
        <taxon>Vertebrata</taxon>
        <taxon>Euteleostomi</taxon>
        <taxon>Actinopterygii</taxon>
        <taxon>Neopterygii</taxon>
        <taxon>Teleostei</taxon>
        <taxon>Ostariophysi</taxon>
        <taxon>Cypriniformes</taxon>
        <taxon>Cyprinidae</taxon>
        <taxon>Labeoninae</taxon>
        <taxon>Labeonini</taxon>
        <taxon>Cirrhinus</taxon>
    </lineage>
</organism>
<dbReference type="EMBL" id="JAYMGO010000006">
    <property type="protein sequence ID" value="KAL1272257.1"/>
    <property type="molecule type" value="Genomic_DNA"/>
</dbReference>
<keyword evidence="3" id="KW-1185">Reference proteome</keyword>
<name>A0ABR3N613_9TELE</name>
<evidence type="ECO:0000313" key="2">
    <source>
        <dbReference type="EMBL" id="KAL1272257.1"/>
    </source>
</evidence>
<reference evidence="2 3" key="1">
    <citation type="submission" date="2023-09" db="EMBL/GenBank/DDBJ databases">
        <authorList>
            <person name="Wang M."/>
        </authorList>
    </citation>
    <scope>NUCLEOTIDE SEQUENCE [LARGE SCALE GENOMIC DNA]</scope>
    <source>
        <strain evidence="2">GT-2023</strain>
        <tissue evidence="2">Liver</tissue>
    </source>
</reference>
<protein>
    <submittedName>
        <fullName evidence="2">Uncharacterized protein</fullName>
    </submittedName>
</protein>